<dbReference type="GO" id="GO:0006397">
    <property type="term" value="P:mRNA processing"/>
    <property type="evidence" value="ECO:0007669"/>
    <property type="project" value="UniProtKB-KW"/>
</dbReference>
<dbReference type="FunFam" id="3.20.20.70:FF:000145">
    <property type="entry name" value="tRNA-dihydrouridine(47) synthase [NAD(P)(+)]"/>
    <property type="match status" value="1"/>
</dbReference>
<comment type="catalytic activity">
    <reaction evidence="20">
        <text>5,6-dihydrouridine(47) in tRNA + NAD(+) = uridine(47) in tRNA + NADH + H(+)</text>
        <dbReference type="Rhea" id="RHEA:53364"/>
        <dbReference type="Rhea" id="RHEA-COMP:13539"/>
        <dbReference type="Rhea" id="RHEA-COMP:13540"/>
        <dbReference type="ChEBI" id="CHEBI:15378"/>
        <dbReference type="ChEBI" id="CHEBI:57540"/>
        <dbReference type="ChEBI" id="CHEBI:57945"/>
        <dbReference type="ChEBI" id="CHEBI:65315"/>
        <dbReference type="ChEBI" id="CHEBI:74443"/>
        <dbReference type="EC" id="1.3.1.89"/>
    </reaction>
    <physiologicalReaction direction="right-to-left" evidence="20">
        <dbReference type="Rhea" id="RHEA:53366"/>
    </physiologicalReaction>
</comment>
<keyword evidence="8 25" id="KW-0288">FMN</keyword>
<evidence type="ECO:0000256" key="8">
    <source>
        <dbReference type="ARBA" id="ARBA00022643"/>
    </source>
</evidence>
<evidence type="ECO:0000256" key="26">
    <source>
        <dbReference type="SAM" id="MobiDB-lite"/>
    </source>
</evidence>
<feature type="compositionally biased region" description="Basic and acidic residues" evidence="26">
    <location>
        <begin position="17"/>
        <end position="50"/>
    </location>
</feature>
<keyword evidence="12" id="KW-0677">Repeat</keyword>
<comment type="catalytic activity">
    <reaction evidence="21">
        <text>a 5,6-dihydrouridine in mRNA + NAD(+) = a uridine in mRNA + NADH + H(+)</text>
        <dbReference type="Rhea" id="RHEA:69851"/>
        <dbReference type="Rhea" id="RHEA-COMP:14658"/>
        <dbReference type="Rhea" id="RHEA-COMP:17789"/>
        <dbReference type="ChEBI" id="CHEBI:15378"/>
        <dbReference type="ChEBI" id="CHEBI:57540"/>
        <dbReference type="ChEBI" id="CHEBI:57945"/>
        <dbReference type="ChEBI" id="CHEBI:65315"/>
        <dbReference type="ChEBI" id="CHEBI:74443"/>
    </reaction>
    <physiologicalReaction direction="right-to-left" evidence="21">
        <dbReference type="Rhea" id="RHEA:69853"/>
    </physiologicalReaction>
</comment>
<evidence type="ECO:0000256" key="15">
    <source>
        <dbReference type="ARBA" id="ARBA00022857"/>
    </source>
</evidence>
<keyword evidence="11 24" id="KW-0479">Metal-binding</keyword>
<evidence type="ECO:0000256" key="10">
    <source>
        <dbReference type="ARBA" id="ARBA00022694"/>
    </source>
</evidence>
<keyword evidence="9" id="KW-0507">mRNA processing</keyword>
<dbReference type="GO" id="GO:0050660">
    <property type="term" value="F:flavin adenine dinucleotide binding"/>
    <property type="evidence" value="ECO:0007669"/>
    <property type="project" value="UniProtKB-UniRule"/>
</dbReference>
<evidence type="ECO:0000256" key="11">
    <source>
        <dbReference type="ARBA" id="ARBA00022723"/>
    </source>
</evidence>
<evidence type="ECO:0000256" key="2">
    <source>
        <dbReference type="ARBA" id="ARBA00004123"/>
    </source>
</evidence>
<evidence type="ECO:0000256" key="13">
    <source>
        <dbReference type="ARBA" id="ARBA00022771"/>
    </source>
</evidence>
<protein>
    <recommendedName>
        <fullName evidence="5 25">tRNA-dihydrouridine(47) synthase [NAD(P)(+)]</fullName>
        <ecNumber evidence="4 25">1.3.1.89</ecNumber>
    </recommendedName>
    <alternativeName>
        <fullName evidence="25">tRNA-dihydrouridine synthase 3</fullName>
    </alternativeName>
</protein>
<dbReference type="GO" id="GO:0005737">
    <property type="term" value="C:cytoplasm"/>
    <property type="evidence" value="ECO:0007669"/>
    <property type="project" value="UniProtKB-SubCell"/>
</dbReference>
<dbReference type="PROSITE" id="PS01136">
    <property type="entry name" value="UPF0034"/>
    <property type="match status" value="1"/>
</dbReference>
<evidence type="ECO:0000313" key="29">
    <source>
        <dbReference type="Proteomes" id="UP001201980"/>
    </source>
</evidence>
<keyword evidence="14 24" id="KW-0862">Zinc</keyword>
<feature type="domain" description="C3H1-type" evidence="27">
    <location>
        <begin position="144"/>
        <end position="177"/>
    </location>
</feature>
<dbReference type="Proteomes" id="UP001201980">
    <property type="component" value="Unassembled WGS sequence"/>
</dbReference>
<dbReference type="Pfam" id="PF01207">
    <property type="entry name" value="Dus"/>
    <property type="match status" value="2"/>
</dbReference>
<keyword evidence="29" id="KW-1185">Reference proteome</keyword>
<keyword evidence="7 25" id="KW-0285">Flavoprotein</keyword>
<dbReference type="SUPFAM" id="SSF51395">
    <property type="entry name" value="FMN-linked oxidoreductases"/>
    <property type="match status" value="1"/>
</dbReference>
<dbReference type="AlphaFoldDB" id="A0AAD5WPU3"/>
<proteinExistence type="inferred from homology"/>
<keyword evidence="18" id="KW-0539">Nucleus</keyword>
<dbReference type="GO" id="GO:0102265">
    <property type="term" value="F:tRNA-dihydrouridine47 synthase activity"/>
    <property type="evidence" value="ECO:0007669"/>
    <property type="project" value="UniProtKB-EC"/>
</dbReference>
<organism evidence="28 29">
    <name type="scientific">Zalerion maritima</name>
    <dbReference type="NCBI Taxonomy" id="339359"/>
    <lineage>
        <taxon>Eukaryota</taxon>
        <taxon>Fungi</taxon>
        <taxon>Dikarya</taxon>
        <taxon>Ascomycota</taxon>
        <taxon>Pezizomycotina</taxon>
        <taxon>Sordariomycetes</taxon>
        <taxon>Lulworthiomycetidae</taxon>
        <taxon>Lulworthiales</taxon>
        <taxon>Lulworthiaceae</taxon>
        <taxon>Zalerion</taxon>
    </lineage>
</organism>
<accession>A0AAD5WPU3</accession>
<evidence type="ECO:0000256" key="1">
    <source>
        <dbReference type="ARBA" id="ARBA00001917"/>
    </source>
</evidence>
<evidence type="ECO:0000313" key="28">
    <source>
        <dbReference type="EMBL" id="KAJ2895639.1"/>
    </source>
</evidence>
<comment type="caution">
    <text evidence="28">The sequence shown here is derived from an EMBL/GenBank/DDBJ whole genome shotgun (WGS) entry which is preliminary data.</text>
</comment>
<dbReference type="PANTHER" id="PTHR45846:SF1">
    <property type="entry name" value="TRNA-DIHYDROURIDINE(47) SYNTHASE [NAD(P)(+)]-LIKE"/>
    <property type="match status" value="1"/>
</dbReference>
<dbReference type="InterPro" id="IPR018517">
    <property type="entry name" value="tRNA_hU_synthase_CS"/>
</dbReference>
<evidence type="ECO:0000259" key="27">
    <source>
        <dbReference type="PROSITE" id="PS50103"/>
    </source>
</evidence>
<evidence type="ECO:0000256" key="21">
    <source>
        <dbReference type="ARBA" id="ARBA00048342"/>
    </source>
</evidence>
<comment type="similarity">
    <text evidence="25">Belongs to the dus family. Dus3 subfamily.</text>
</comment>
<name>A0AAD5WPU3_9PEZI</name>
<feature type="region of interest" description="Disordered" evidence="26">
    <location>
        <begin position="1"/>
        <end position="138"/>
    </location>
</feature>
<feature type="compositionally biased region" description="Low complexity" evidence="26">
    <location>
        <begin position="92"/>
        <end position="103"/>
    </location>
</feature>
<keyword evidence="16 25" id="KW-0560">Oxidoreductase</keyword>
<evidence type="ECO:0000256" key="20">
    <source>
        <dbReference type="ARBA" id="ARBA00048266"/>
    </source>
</evidence>
<dbReference type="GO" id="GO:0005634">
    <property type="term" value="C:nucleus"/>
    <property type="evidence" value="ECO:0007669"/>
    <property type="project" value="UniProtKB-SubCell"/>
</dbReference>
<evidence type="ECO:0000256" key="19">
    <source>
        <dbReference type="ARBA" id="ARBA00045934"/>
    </source>
</evidence>
<evidence type="ECO:0000256" key="23">
    <source>
        <dbReference type="ARBA" id="ARBA00049513"/>
    </source>
</evidence>
<feature type="zinc finger region" description="C3H1-type" evidence="24">
    <location>
        <begin position="144"/>
        <end position="177"/>
    </location>
</feature>
<dbReference type="InterPro" id="IPR000571">
    <property type="entry name" value="Znf_CCCH"/>
</dbReference>
<evidence type="ECO:0000256" key="24">
    <source>
        <dbReference type="PROSITE-ProRule" id="PRU00723"/>
    </source>
</evidence>
<dbReference type="PROSITE" id="PS50103">
    <property type="entry name" value="ZF_C3H1"/>
    <property type="match status" value="1"/>
</dbReference>
<dbReference type="Gene3D" id="3.20.20.70">
    <property type="entry name" value="Aldolase class I"/>
    <property type="match status" value="1"/>
</dbReference>
<evidence type="ECO:0000256" key="16">
    <source>
        <dbReference type="ARBA" id="ARBA00023002"/>
    </source>
</evidence>
<evidence type="ECO:0000256" key="4">
    <source>
        <dbReference type="ARBA" id="ARBA00012376"/>
    </source>
</evidence>
<dbReference type="PANTHER" id="PTHR45846">
    <property type="entry name" value="TRNA-DIHYDROURIDINE(47) SYNTHASE [NAD(P)(+)]-LIKE"/>
    <property type="match status" value="1"/>
</dbReference>
<gene>
    <name evidence="28" type="ORF">MKZ38_006278</name>
</gene>
<evidence type="ECO:0000256" key="7">
    <source>
        <dbReference type="ARBA" id="ARBA00022630"/>
    </source>
</evidence>
<sequence length="751" mass="83596">MEAQQGEHVAGGAAAEINRKRDHLETIEQPCKEPAAKKARLEDEPDEGKPKRAKGIAPIKKEYLVEPGSGAAGKDDGGGNHDDDDDDDDAAESAGAQGNSGDGSRNRRDSRDQQRKGGGSGGRDRKKAKGQTGQNIMRSYGRHDDSLKLCSSVARSDEFSPKTCPFGERCNKCHIIRKYLSEGRRADVETFGGKCPVFEKCGRCPSGWRCRFVKSHSKEVKREDGEMELVLLTDEGARDKVVSPNDENEEQQPGVVNIIPFGEKVLLNRKKAAFPKADAVIKWDENQAQLVKKLRKAEREDPASVEDVRALFKDPPLKVSEKRRLYFGPETPALAPLTTQGNMPFRRLCAELGAQLTYSEMAMGLPLLQGSKADWALMKTHESELAPPKFNEPSPEDTASSKRYIVHDYDNSRDLKFGAQITATQPWVATKAAEALTRHLPHLRLIDLNCGCPIDMVYKAGGGSGLLDQPGKLERMIRSLNLVSREVPITVKLRTGIKEGKPTAQSLLERLAFGGRETRETLGAPGAAAVTLHGRSRQQRYTKIADWAYIAECAALVKRYRGERDEITDTIREPDESTLPAGKKELYFLGNGDCYSHTDYLSAIADSGVDTVMIGRGALIKPWLFEEIEKGQYLDKSASERLGYVEKFCRFGLECWGTDELGIGFTRRFLLEWLSFTNRYVPVGLLEYLPPSLNDRPPKYRGRNELEDLLASGNYKDWIKISEMFLGPAHPDFKFQPKHKSNSYENMEAEG</sequence>
<feature type="compositionally biased region" description="Acidic residues" evidence="26">
    <location>
        <begin position="82"/>
        <end position="91"/>
    </location>
</feature>
<evidence type="ECO:0000256" key="9">
    <source>
        <dbReference type="ARBA" id="ARBA00022664"/>
    </source>
</evidence>
<evidence type="ECO:0000256" key="14">
    <source>
        <dbReference type="ARBA" id="ARBA00022833"/>
    </source>
</evidence>
<evidence type="ECO:0000256" key="17">
    <source>
        <dbReference type="ARBA" id="ARBA00023027"/>
    </source>
</evidence>
<keyword evidence="6" id="KW-0963">Cytoplasm</keyword>
<dbReference type="InterPro" id="IPR035587">
    <property type="entry name" value="DUS-like_FMN-bd"/>
</dbReference>
<dbReference type="CDD" id="cd02801">
    <property type="entry name" value="DUS_like_FMN"/>
    <property type="match status" value="1"/>
</dbReference>
<evidence type="ECO:0000256" key="5">
    <source>
        <dbReference type="ARBA" id="ARBA00022143"/>
    </source>
</evidence>
<comment type="catalytic activity">
    <reaction evidence="22">
        <text>a 5,6-dihydrouridine in mRNA + NADP(+) = a uridine in mRNA + NADPH + H(+)</text>
        <dbReference type="Rhea" id="RHEA:69855"/>
        <dbReference type="Rhea" id="RHEA-COMP:14658"/>
        <dbReference type="Rhea" id="RHEA-COMP:17789"/>
        <dbReference type="ChEBI" id="CHEBI:15378"/>
        <dbReference type="ChEBI" id="CHEBI:57783"/>
        <dbReference type="ChEBI" id="CHEBI:58349"/>
        <dbReference type="ChEBI" id="CHEBI:65315"/>
        <dbReference type="ChEBI" id="CHEBI:74443"/>
    </reaction>
    <physiologicalReaction direction="right-to-left" evidence="22">
        <dbReference type="Rhea" id="RHEA:69857"/>
    </physiologicalReaction>
</comment>
<dbReference type="GO" id="GO:0003723">
    <property type="term" value="F:RNA binding"/>
    <property type="evidence" value="ECO:0007669"/>
    <property type="project" value="TreeGrafter"/>
</dbReference>
<reference evidence="28" key="1">
    <citation type="submission" date="2022-07" db="EMBL/GenBank/DDBJ databases">
        <title>Draft genome sequence of Zalerion maritima ATCC 34329, a (micro)plastics degrading marine fungus.</title>
        <authorList>
            <person name="Paco A."/>
            <person name="Goncalves M.F.M."/>
            <person name="Rocha-Santos T.A.P."/>
            <person name="Alves A."/>
        </authorList>
    </citation>
    <scope>NUCLEOTIDE SEQUENCE</scope>
    <source>
        <strain evidence="28">ATCC 34329</strain>
    </source>
</reference>
<evidence type="ECO:0000256" key="22">
    <source>
        <dbReference type="ARBA" id="ARBA00049447"/>
    </source>
</evidence>
<comment type="catalytic activity">
    <reaction evidence="23">
        <text>5,6-dihydrouridine(47) in tRNA + NADP(+) = uridine(47) in tRNA + NADPH + H(+)</text>
        <dbReference type="Rhea" id="RHEA:53360"/>
        <dbReference type="Rhea" id="RHEA-COMP:13539"/>
        <dbReference type="Rhea" id="RHEA-COMP:13540"/>
        <dbReference type="ChEBI" id="CHEBI:15378"/>
        <dbReference type="ChEBI" id="CHEBI:57783"/>
        <dbReference type="ChEBI" id="CHEBI:58349"/>
        <dbReference type="ChEBI" id="CHEBI:65315"/>
        <dbReference type="ChEBI" id="CHEBI:74443"/>
        <dbReference type="EC" id="1.3.1.89"/>
    </reaction>
    <physiologicalReaction direction="right-to-left" evidence="23">
        <dbReference type="Rhea" id="RHEA:53362"/>
    </physiologicalReaction>
</comment>
<evidence type="ECO:0000256" key="18">
    <source>
        <dbReference type="ARBA" id="ARBA00023242"/>
    </source>
</evidence>
<evidence type="ECO:0000256" key="6">
    <source>
        <dbReference type="ARBA" id="ARBA00022490"/>
    </source>
</evidence>
<evidence type="ECO:0000256" key="12">
    <source>
        <dbReference type="ARBA" id="ARBA00022737"/>
    </source>
</evidence>
<keyword evidence="13 24" id="KW-0863">Zinc-finger</keyword>
<dbReference type="EC" id="1.3.1.89" evidence="4 25"/>
<comment type="function">
    <text evidence="19">Catalyzes the synthesis of dihydrouridine, a modified base found in the D-loop of most tRNAs. Specifically modifies U47 in cytoplasmic tRNAs. Catalyzes the synthesis of dihydrouridine in some mRNAs, thereby affecting their translation.</text>
</comment>
<feature type="compositionally biased region" description="Basic and acidic residues" evidence="26">
    <location>
        <begin position="104"/>
        <end position="115"/>
    </location>
</feature>
<evidence type="ECO:0000256" key="3">
    <source>
        <dbReference type="ARBA" id="ARBA00004496"/>
    </source>
</evidence>
<comment type="cofactor">
    <cofactor evidence="1 25">
        <name>FMN</name>
        <dbReference type="ChEBI" id="CHEBI:58210"/>
    </cofactor>
</comment>
<keyword evidence="17 25" id="KW-0520">NAD</keyword>
<dbReference type="InterPro" id="IPR013785">
    <property type="entry name" value="Aldolase_TIM"/>
</dbReference>
<evidence type="ECO:0000256" key="25">
    <source>
        <dbReference type="RuleBase" id="RU291113"/>
    </source>
</evidence>
<comment type="subcellular location">
    <subcellularLocation>
        <location evidence="3">Cytoplasm</location>
    </subcellularLocation>
    <subcellularLocation>
        <location evidence="2">Nucleus</location>
    </subcellularLocation>
</comment>
<keyword evidence="10 25" id="KW-0819">tRNA processing</keyword>
<dbReference type="GO" id="GO:0008270">
    <property type="term" value="F:zinc ion binding"/>
    <property type="evidence" value="ECO:0007669"/>
    <property type="project" value="UniProtKB-KW"/>
</dbReference>
<dbReference type="EMBL" id="JAKWBI020000386">
    <property type="protein sequence ID" value="KAJ2895639.1"/>
    <property type="molecule type" value="Genomic_DNA"/>
</dbReference>
<keyword evidence="15 25" id="KW-0521">NADP</keyword>